<comment type="function">
    <text evidence="7">Low-potential electron donor to a number of redox enzymes.</text>
</comment>
<dbReference type="Gene3D" id="3.40.50.360">
    <property type="match status" value="1"/>
</dbReference>
<sequence>MSKILVSYATKGGDTKEVAEFIADILKADVIEAKNLNENDLNSHDGFIFAASTHGDGQIFANFDDKLGLLNQTDFNGRKVALVGVGNQERHGNDFCSGLSAFLPVLKKAKIIGATDANGYKFNFSRSFINDKFIGLVVDFKGDSDWKSRAEKWAESLNF</sequence>
<evidence type="ECO:0000259" key="8">
    <source>
        <dbReference type="PROSITE" id="PS50902"/>
    </source>
</evidence>
<protein>
    <recommendedName>
        <fullName evidence="7">Flavodoxin</fullName>
    </recommendedName>
</protein>
<reference evidence="10" key="1">
    <citation type="submission" date="2007-07" db="EMBL/GenBank/DDBJ databases">
        <title>Complete genome sequence of Campylobacter hominis ATCC BAA-381, a commensal isolated from the human gastrointestinal tract.</title>
        <authorList>
            <person name="Fouts D.E."/>
            <person name="Mongodin E.F."/>
            <person name="Puiu D."/>
            <person name="Sebastian Y."/>
            <person name="Miller W.G."/>
            <person name="Mandrell R.E."/>
            <person name="Nelson K.E."/>
        </authorList>
    </citation>
    <scope>NUCLEOTIDE SEQUENCE [LARGE SCALE GENOMIC DNA]</scope>
    <source>
        <strain evidence="10">ATCC BAA-381 / LMG 19568 / NCTC 13146 / CH001A</strain>
    </source>
</reference>
<keyword evidence="10" id="KW-1185">Reference proteome</keyword>
<evidence type="ECO:0000256" key="4">
    <source>
        <dbReference type="ARBA" id="ARBA00022630"/>
    </source>
</evidence>
<evidence type="ECO:0000256" key="7">
    <source>
        <dbReference type="PIRNR" id="PIRNR038996"/>
    </source>
</evidence>
<dbReference type="PANTHER" id="PTHR42809">
    <property type="entry name" value="FLAVODOXIN 2"/>
    <property type="match status" value="1"/>
</dbReference>
<dbReference type="AlphaFoldDB" id="A7I1D6"/>
<dbReference type="HOGENOM" id="CLU_051402_1_0_7"/>
<dbReference type="KEGG" id="cha:CHAB381_0750"/>
<evidence type="ECO:0000256" key="2">
    <source>
        <dbReference type="ARBA" id="ARBA00005267"/>
    </source>
</evidence>
<comment type="similarity">
    <text evidence="2 7">Belongs to the flavodoxin family.</text>
</comment>
<evidence type="ECO:0000313" key="10">
    <source>
        <dbReference type="Proteomes" id="UP000002407"/>
    </source>
</evidence>
<dbReference type="PANTHER" id="PTHR42809:SF1">
    <property type="entry name" value="FLAVODOXIN 1"/>
    <property type="match status" value="1"/>
</dbReference>
<comment type="cofactor">
    <cofactor evidence="1 7">
        <name>FMN</name>
        <dbReference type="ChEBI" id="CHEBI:58210"/>
    </cofactor>
</comment>
<dbReference type="RefSeq" id="WP_012108615.1">
    <property type="nucleotide sequence ID" value="NC_009714.1"/>
</dbReference>
<dbReference type="GO" id="GO:0010181">
    <property type="term" value="F:FMN binding"/>
    <property type="evidence" value="ECO:0007669"/>
    <property type="project" value="UniProtKB-UniRule"/>
</dbReference>
<dbReference type="STRING" id="360107.CHAB381_0750"/>
<name>A7I1D6_CAMHC</name>
<organism evidence="9 10">
    <name type="scientific">Campylobacter hominis (strain ATCC BAA-381 / DSM 21671 / CCUG 45161 / LMG 19568 / NCTC 13146 / CH001A)</name>
    <dbReference type="NCBI Taxonomy" id="360107"/>
    <lineage>
        <taxon>Bacteria</taxon>
        <taxon>Pseudomonadati</taxon>
        <taxon>Campylobacterota</taxon>
        <taxon>Epsilonproteobacteria</taxon>
        <taxon>Campylobacterales</taxon>
        <taxon>Campylobacteraceae</taxon>
        <taxon>Campylobacter</taxon>
    </lineage>
</organism>
<gene>
    <name evidence="9" type="ordered locus">CHAB381_0750</name>
</gene>
<keyword evidence="4 7" id="KW-0285">Flavoprotein</keyword>
<evidence type="ECO:0000313" key="9">
    <source>
        <dbReference type="EMBL" id="ABS52396.1"/>
    </source>
</evidence>
<accession>A7I1D6</accession>
<dbReference type="Proteomes" id="UP000002407">
    <property type="component" value="Chromosome"/>
</dbReference>
<proteinExistence type="inferred from homology"/>
<dbReference type="OrthoDB" id="359268at2"/>
<dbReference type="PROSITE" id="PS50902">
    <property type="entry name" value="FLAVODOXIN_LIKE"/>
    <property type="match status" value="1"/>
</dbReference>
<dbReference type="InterPro" id="IPR050619">
    <property type="entry name" value="Flavodoxin"/>
</dbReference>
<dbReference type="InterPro" id="IPR008254">
    <property type="entry name" value="Flavodoxin/NO_synth"/>
</dbReference>
<keyword evidence="5 7" id="KW-0288">FMN</keyword>
<evidence type="ECO:0000256" key="6">
    <source>
        <dbReference type="ARBA" id="ARBA00022982"/>
    </source>
</evidence>
<dbReference type="PIRSF" id="PIRSF038996">
    <property type="entry name" value="FldA"/>
    <property type="match status" value="1"/>
</dbReference>
<dbReference type="Pfam" id="PF00258">
    <property type="entry name" value="Flavodoxin_1"/>
    <property type="match status" value="1"/>
</dbReference>
<evidence type="ECO:0000256" key="3">
    <source>
        <dbReference type="ARBA" id="ARBA00022448"/>
    </source>
</evidence>
<keyword evidence="3 7" id="KW-0813">Transport</keyword>
<feature type="domain" description="Flavodoxin-like" evidence="8">
    <location>
        <begin position="4"/>
        <end position="158"/>
    </location>
</feature>
<dbReference type="eggNOG" id="COG0716">
    <property type="taxonomic scope" value="Bacteria"/>
</dbReference>
<dbReference type="GO" id="GO:0009055">
    <property type="term" value="F:electron transfer activity"/>
    <property type="evidence" value="ECO:0007669"/>
    <property type="project" value="UniProtKB-UniRule"/>
</dbReference>
<evidence type="ECO:0000256" key="1">
    <source>
        <dbReference type="ARBA" id="ARBA00001917"/>
    </source>
</evidence>
<dbReference type="InterPro" id="IPR010086">
    <property type="entry name" value="Flavodoxin_lc"/>
</dbReference>
<evidence type="ECO:0000256" key="5">
    <source>
        <dbReference type="ARBA" id="ARBA00022643"/>
    </source>
</evidence>
<keyword evidence="6 7" id="KW-0249">Electron transport</keyword>
<dbReference type="InterPro" id="IPR029039">
    <property type="entry name" value="Flavoprotein-like_sf"/>
</dbReference>
<dbReference type="EMBL" id="CP000776">
    <property type="protein sequence ID" value="ABS52396.1"/>
    <property type="molecule type" value="Genomic_DNA"/>
</dbReference>
<dbReference type="SUPFAM" id="SSF52218">
    <property type="entry name" value="Flavoproteins"/>
    <property type="match status" value="1"/>
</dbReference>